<gene>
    <name evidence="4" type="ORF">HLH17_06670</name>
</gene>
<organism evidence="4 5">
    <name type="scientific">Acinetobacter terrae</name>
    <dbReference type="NCBI Taxonomy" id="2731247"/>
    <lineage>
        <taxon>Bacteria</taxon>
        <taxon>Pseudomonadati</taxon>
        <taxon>Pseudomonadota</taxon>
        <taxon>Gammaproteobacteria</taxon>
        <taxon>Moraxellales</taxon>
        <taxon>Moraxellaceae</taxon>
        <taxon>Acinetobacter</taxon>
        <taxon>Acinetobacter Taxon 24</taxon>
    </lineage>
</organism>
<comment type="similarity">
    <text evidence="2">Belongs to the peptidase S8 family.</text>
</comment>
<sequence>MQDLHDKYGVNLFNGSFGTRSAETEYKEILAKYAMNLVDGGSLIVFSTGNDGSSTPNIEALIPTFGDGIEKGFLAATGMDFTKKALYRDKNGAGANACGDTARWCVAADYEVLVYSEDLKGNAVFVGTSVYAPQITALAANIWSKYPWMTADQVRQTILTTANYVDDGSGQDLFNKTFGWGYFNPVAALKGPEMFSRIFGEQFIADVNSGLAIFSNDISGDAGLDKNGVGTLVLSGNNTFAGNTLVNNGELRVNGSIASLLTTVSSTGLLTGTGKVGEVLNSGTVSTEKGRLTIDGDYNQFDQHTPVLFYYCNNINSLICLEVLFNITNIDLYEN</sequence>
<protein>
    <submittedName>
        <fullName evidence="4">S8 family serine peptidase</fullName>
    </submittedName>
</protein>
<dbReference type="AlphaFoldDB" id="A0A7Y2REJ8"/>
<keyword evidence="1" id="KW-0732">Signal</keyword>
<dbReference type="InterPro" id="IPR013425">
    <property type="entry name" value="Autotrns_rpt"/>
</dbReference>
<dbReference type="InterPro" id="IPR036852">
    <property type="entry name" value="Peptidase_S8/S53_dom_sf"/>
</dbReference>
<reference evidence="4 5" key="1">
    <citation type="submission" date="2020-04" db="EMBL/GenBank/DDBJ databases">
        <title>Acinetobacter Taxon 24.</title>
        <authorList>
            <person name="Nemec A."/>
            <person name="Radolfova-Krizova L."/>
            <person name="Higgins P.G."/>
            <person name="Spanelova P."/>
        </authorList>
    </citation>
    <scope>NUCLEOTIDE SEQUENCE [LARGE SCALE GENOMIC DNA]</scope>
    <source>
        <strain evidence="4 5">ANC 5380</strain>
    </source>
</reference>
<evidence type="ECO:0000313" key="5">
    <source>
        <dbReference type="Proteomes" id="UP000569202"/>
    </source>
</evidence>
<proteinExistence type="inferred from homology"/>
<feature type="domain" description="Peptidase S8/S53" evidence="3">
    <location>
        <begin position="9"/>
        <end position="181"/>
    </location>
</feature>
<dbReference type="Pfam" id="PF12951">
    <property type="entry name" value="PATR"/>
    <property type="match status" value="1"/>
</dbReference>
<evidence type="ECO:0000256" key="1">
    <source>
        <dbReference type="ARBA" id="ARBA00022729"/>
    </source>
</evidence>
<dbReference type="InterPro" id="IPR000209">
    <property type="entry name" value="Peptidase_S8/S53_dom"/>
</dbReference>
<dbReference type="Proteomes" id="UP000569202">
    <property type="component" value="Unassembled WGS sequence"/>
</dbReference>
<dbReference type="Gene3D" id="3.40.50.200">
    <property type="entry name" value="Peptidase S8/S53 domain"/>
    <property type="match status" value="1"/>
</dbReference>
<dbReference type="EMBL" id="JABERL010000018">
    <property type="protein sequence ID" value="NNH77357.1"/>
    <property type="molecule type" value="Genomic_DNA"/>
</dbReference>
<dbReference type="GO" id="GO:0004252">
    <property type="term" value="F:serine-type endopeptidase activity"/>
    <property type="evidence" value="ECO:0007669"/>
    <property type="project" value="InterPro"/>
</dbReference>
<accession>A0A7Y2REJ8</accession>
<dbReference type="Pfam" id="PF00082">
    <property type="entry name" value="Peptidase_S8"/>
    <property type="match status" value="1"/>
</dbReference>
<dbReference type="SUPFAM" id="SSF52743">
    <property type="entry name" value="Subtilisin-like"/>
    <property type="match status" value="1"/>
</dbReference>
<name>A0A7Y2REJ8_9GAMM</name>
<dbReference type="NCBIfam" id="TIGR02601">
    <property type="entry name" value="autotrns_rpt"/>
    <property type="match status" value="1"/>
</dbReference>
<evidence type="ECO:0000256" key="2">
    <source>
        <dbReference type="PROSITE-ProRule" id="PRU01240"/>
    </source>
</evidence>
<dbReference type="GO" id="GO:0006508">
    <property type="term" value="P:proteolysis"/>
    <property type="evidence" value="ECO:0007669"/>
    <property type="project" value="InterPro"/>
</dbReference>
<evidence type="ECO:0000259" key="3">
    <source>
        <dbReference type="Pfam" id="PF00082"/>
    </source>
</evidence>
<evidence type="ECO:0000313" key="4">
    <source>
        <dbReference type="EMBL" id="NNH77357.1"/>
    </source>
</evidence>
<dbReference type="PROSITE" id="PS51892">
    <property type="entry name" value="SUBTILASE"/>
    <property type="match status" value="1"/>
</dbReference>
<comment type="caution">
    <text evidence="2">Lacks conserved residue(s) required for the propagation of feature annotation.</text>
</comment>
<comment type="caution">
    <text evidence="4">The sequence shown here is derived from an EMBL/GenBank/DDBJ whole genome shotgun (WGS) entry which is preliminary data.</text>
</comment>